<dbReference type="Proteomes" id="UP000076720">
    <property type="component" value="Chromosome"/>
</dbReference>
<dbReference type="EMBL" id="CP012949">
    <property type="protein sequence ID" value="ANB04199.1"/>
    <property type="molecule type" value="Genomic_DNA"/>
</dbReference>
<proteinExistence type="predicted"/>
<feature type="compositionally biased region" description="Basic and acidic residues" evidence="1">
    <location>
        <begin position="1"/>
        <end position="10"/>
    </location>
</feature>
<protein>
    <submittedName>
        <fullName evidence="2">Uncharacterized protein</fullName>
    </submittedName>
</protein>
<gene>
    <name evidence="2" type="ORF">SAM40697_0236</name>
</gene>
<keyword evidence="3" id="KW-1185">Reference proteome</keyword>
<reference evidence="3" key="1">
    <citation type="submission" date="2015-10" db="EMBL/GenBank/DDBJ databases">
        <title>Complete genome sequence of Streptomyces ambofaciens DSM 40697.</title>
        <authorList>
            <person name="Thibessard A."/>
            <person name="Leblond P."/>
        </authorList>
    </citation>
    <scope>NUCLEOTIDE SEQUENCE [LARGE SCALE GENOMIC DNA]</scope>
    <source>
        <strain evidence="3">DSM 40697</strain>
    </source>
</reference>
<organism evidence="2 3">
    <name type="scientific">Streptomyces ambofaciens</name>
    <dbReference type="NCBI Taxonomy" id="1889"/>
    <lineage>
        <taxon>Bacteria</taxon>
        <taxon>Bacillati</taxon>
        <taxon>Actinomycetota</taxon>
        <taxon>Actinomycetes</taxon>
        <taxon>Kitasatosporales</taxon>
        <taxon>Streptomycetaceae</taxon>
        <taxon>Streptomyces</taxon>
    </lineage>
</organism>
<accession>A0ABN4NYY4</accession>
<feature type="region of interest" description="Disordered" evidence="1">
    <location>
        <begin position="1"/>
        <end position="39"/>
    </location>
</feature>
<sequence length="62" mass="6222">MQRDGCRDAQRAGSRGDLGLGADVKAIDPYGHPAGPAVSGEARCGARPLAILTTVMIGEGGT</sequence>
<name>A0ABN4NYY4_STRAM</name>
<evidence type="ECO:0000313" key="2">
    <source>
        <dbReference type="EMBL" id="ANB04199.1"/>
    </source>
</evidence>
<reference evidence="2 3" key="2">
    <citation type="journal article" date="2016" name="Genome Announc.">
        <title>Complete Genome Sequence of Streptomyces ambofaciens DSM 40697, a Paradigm for Genome Plasticity Studies.</title>
        <authorList>
            <person name="Thibessard A."/>
            <person name="Leblond P."/>
        </authorList>
    </citation>
    <scope>NUCLEOTIDE SEQUENCE [LARGE SCALE GENOMIC DNA]</scope>
    <source>
        <strain evidence="2 3">DSM 40697</strain>
    </source>
</reference>
<evidence type="ECO:0000256" key="1">
    <source>
        <dbReference type="SAM" id="MobiDB-lite"/>
    </source>
</evidence>
<evidence type="ECO:0000313" key="3">
    <source>
        <dbReference type="Proteomes" id="UP000076720"/>
    </source>
</evidence>